<dbReference type="PANTHER" id="PTHR13528">
    <property type="entry name" value="39S RIBOSOMAL PROTEIN L28, MITOCHONDRIAL"/>
    <property type="match status" value="1"/>
</dbReference>
<gene>
    <name evidence="5 6" type="primary">rpmB</name>
    <name evidence="6" type="ORF">ACFOW6_13160</name>
</gene>
<sequence length="100" mass="10680">MARRCAFTGKGVLSGNNVSHANNKTRRRFLPNLQATSLYSDALGQMVPLRLATSSIRTIEHKGGLDAYLLGTPNGKLGQEAQQLKRRIARAAASAESAAS</sequence>
<accession>A0ABV8UMJ0</accession>
<dbReference type="HAMAP" id="MF_00373">
    <property type="entry name" value="Ribosomal_bL28"/>
    <property type="match status" value="1"/>
</dbReference>
<dbReference type="InterPro" id="IPR026569">
    <property type="entry name" value="Ribosomal_bL28"/>
</dbReference>
<dbReference type="NCBIfam" id="TIGR00009">
    <property type="entry name" value="L28"/>
    <property type="match status" value="1"/>
</dbReference>
<evidence type="ECO:0000256" key="5">
    <source>
        <dbReference type="HAMAP-Rule" id="MF_00373"/>
    </source>
</evidence>
<protein>
    <recommendedName>
        <fullName evidence="4 5">Large ribosomal subunit protein bL28</fullName>
    </recommendedName>
</protein>
<name>A0ABV8UMJ0_9PROT</name>
<evidence type="ECO:0000313" key="6">
    <source>
        <dbReference type="EMBL" id="MFC4352493.1"/>
    </source>
</evidence>
<reference evidence="7" key="1">
    <citation type="journal article" date="2019" name="Int. J. Syst. Evol. Microbiol.">
        <title>The Global Catalogue of Microorganisms (GCM) 10K type strain sequencing project: providing services to taxonomists for standard genome sequencing and annotation.</title>
        <authorList>
            <consortium name="The Broad Institute Genomics Platform"/>
            <consortium name="The Broad Institute Genome Sequencing Center for Infectious Disease"/>
            <person name="Wu L."/>
            <person name="Ma J."/>
        </authorList>
    </citation>
    <scope>NUCLEOTIDE SEQUENCE [LARGE SCALE GENOMIC DNA]</scope>
    <source>
        <strain evidence="7">CECT 8472</strain>
    </source>
</reference>
<organism evidence="6 7">
    <name type="scientific">Fodinicurvata halophila</name>
    <dbReference type="NCBI Taxonomy" id="1419723"/>
    <lineage>
        <taxon>Bacteria</taxon>
        <taxon>Pseudomonadati</taxon>
        <taxon>Pseudomonadota</taxon>
        <taxon>Alphaproteobacteria</taxon>
        <taxon>Rhodospirillales</taxon>
        <taxon>Rhodovibrionaceae</taxon>
        <taxon>Fodinicurvata</taxon>
    </lineage>
</organism>
<dbReference type="Pfam" id="PF00830">
    <property type="entry name" value="Ribosomal_L28"/>
    <property type="match status" value="1"/>
</dbReference>
<evidence type="ECO:0000256" key="4">
    <source>
        <dbReference type="ARBA" id="ARBA00035174"/>
    </source>
</evidence>
<evidence type="ECO:0000313" key="7">
    <source>
        <dbReference type="Proteomes" id="UP001595799"/>
    </source>
</evidence>
<dbReference type="GO" id="GO:0005840">
    <property type="term" value="C:ribosome"/>
    <property type="evidence" value="ECO:0007669"/>
    <property type="project" value="UniProtKB-KW"/>
</dbReference>
<dbReference type="SUPFAM" id="SSF143800">
    <property type="entry name" value="L28p-like"/>
    <property type="match status" value="1"/>
</dbReference>
<keyword evidence="2 5" id="KW-0689">Ribosomal protein</keyword>
<dbReference type="InterPro" id="IPR037147">
    <property type="entry name" value="Ribosomal_bL28_sf"/>
</dbReference>
<evidence type="ECO:0000256" key="3">
    <source>
        <dbReference type="ARBA" id="ARBA00023274"/>
    </source>
</evidence>
<keyword evidence="7" id="KW-1185">Reference proteome</keyword>
<dbReference type="Gene3D" id="2.30.170.40">
    <property type="entry name" value="Ribosomal protein L28/L24"/>
    <property type="match status" value="1"/>
</dbReference>
<dbReference type="InterPro" id="IPR001383">
    <property type="entry name" value="Ribosomal_bL28_bact-type"/>
</dbReference>
<comment type="similarity">
    <text evidence="1 5">Belongs to the bacterial ribosomal protein bL28 family.</text>
</comment>
<dbReference type="EMBL" id="JBHSCW010000007">
    <property type="protein sequence ID" value="MFC4352493.1"/>
    <property type="molecule type" value="Genomic_DNA"/>
</dbReference>
<keyword evidence="3 5" id="KW-0687">Ribonucleoprotein</keyword>
<dbReference type="RefSeq" id="WP_382422844.1">
    <property type="nucleotide sequence ID" value="NZ_JBHSCW010000007.1"/>
</dbReference>
<dbReference type="PANTHER" id="PTHR13528:SF2">
    <property type="entry name" value="LARGE RIBOSOMAL SUBUNIT PROTEIN BL28M"/>
    <property type="match status" value="1"/>
</dbReference>
<evidence type="ECO:0000256" key="2">
    <source>
        <dbReference type="ARBA" id="ARBA00022980"/>
    </source>
</evidence>
<dbReference type="InterPro" id="IPR034704">
    <property type="entry name" value="Ribosomal_bL28/bL31-like_sf"/>
</dbReference>
<evidence type="ECO:0000256" key="1">
    <source>
        <dbReference type="ARBA" id="ARBA00008760"/>
    </source>
</evidence>
<dbReference type="Proteomes" id="UP001595799">
    <property type="component" value="Unassembled WGS sequence"/>
</dbReference>
<comment type="caution">
    <text evidence="6">The sequence shown here is derived from an EMBL/GenBank/DDBJ whole genome shotgun (WGS) entry which is preliminary data.</text>
</comment>
<proteinExistence type="inferred from homology"/>